<dbReference type="RefSeq" id="WP_142098013.1">
    <property type="nucleotide sequence ID" value="NZ_VIGH01000003.1"/>
</dbReference>
<sequence length="279" mass="29281">MKHWCLAVLTALAFALTFAGPAHAEPAPGSVQLSARINDQGAGDATAAQPVRLDPSHPAHFSLTVSNGTAAPVLLRRIDFAGHVVGLSFYSYSTAINLSVAPAATETVSYALDMSGLDGQATGLIGSTLTAVDDQGHVAATLSTVVDVRGSLLSVYGLFGLALLILTALAIADSALAIARHRLSPNRWRRGTRLLTPGIGIGLVLVFTGSVARWWVPNSTHWLLAAALFAVVFFFIGYLSPTPDRDDELDADELASEPGSEGTADIVTTALPTQDRERR</sequence>
<reference evidence="4 5" key="1">
    <citation type="submission" date="2019-06" db="EMBL/GenBank/DDBJ databases">
        <title>Rhodococcus spaelei sp. nov., isolated from a cave.</title>
        <authorList>
            <person name="Lee S.D."/>
        </authorList>
    </citation>
    <scope>NUCLEOTIDE SEQUENCE [LARGE SCALE GENOMIC DNA]</scope>
    <source>
        <strain evidence="4 5">C9-5</strain>
    </source>
</reference>
<keyword evidence="2" id="KW-0812">Transmembrane</keyword>
<proteinExistence type="predicted"/>
<comment type="caution">
    <text evidence="4">The sequence shown here is derived from an EMBL/GenBank/DDBJ whole genome shotgun (WGS) entry which is preliminary data.</text>
</comment>
<organism evidence="4 5">
    <name type="scientific">Rhodococcus spelaei</name>
    <dbReference type="NCBI Taxonomy" id="2546320"/>
    <lineage>
        <taxon>Bacteria</taxon>
        <taxon>Bacillati</taxon>
        <taxon>Actinomycetota</taxon>
        <taxon>Actinomycetes</taxon>
        <taxon>Mycobacteriales</taxon>
        <taxon>Nocardiaceae</taxon>
        <taxon>Rhodococcus</taxon>
    </lineage>
</organism>
<dbReference type="Proteomes" id="UP000316256">
    <property type="component" value="Unassembled WGS sequence"/>
</dbReference>
<keyword evidence="2" id="KW-1133">Transmembrane helix</keyword>
<evidence type="ECO:0000256" key="1">
    <source>
        <dbReference type="SAM" id="MobiDB-lite"/>
    </source>
</evidence>
<accession>A0A541BMT6</accession>
<evidence type="ECO:0008006" key="6">
    <source>
        <dbReference type="Google" id="ProtNLM"/>
    </source>
</evidence>
<dbReference type="OrthoDB" id="4523084at2"/>
<protein>
    <recommendedName>
        <fullName evidence="6">DUF4436 domain-containing protein</fullName>
    </recommendedName>
</protein>
<feature type="transmembrane region" description="Helical" evidence="2">
    <location>
        <begin position="194"/>
        <end position="216"/>
    </location>
</feature>
<feature type="signal peptide" evidence="3">
    <location>
        <begin position="1"/>
        <end position="24"/>
    </location>
</feature>
<dbReference type="AlphaFoldDB" id="A0A541BMT6"/>
<feature type="chain" id="PRO_5021828907" description="DUF4436 domain-containing protein" evidence="3">
    <location>
        <begin position="25"/>
        <end position="279"/>
    </location>
</feature>
<evidence type="ECO:0000313" key="5">
    <source>
        <dbReference type="Proteomes" id="UP000316256"/>
    </source>
</evidence>
<feature type="transmembrane region" description="Helical" evidence="2">
    <location>
        <begin position="222"/>
        <end position="239"/>
    </location>
</feature>
<keyword evidence="3" id="KW-0732">Signal</keyword>
<gene>
    <name evidence="4" type="ORF">FK531_09230</name>
</gene>
<keyword evidence="2" id="KW-0472">Membrane</keyword>
<evidence type="ECO:0000256" key="2">
    <source>
        <dbReference type="SAM" id="Phobius"/>
    </source>
</evidence>
<keyword evidence="5" id="KW-1185">Reference proteome</keyword>
<feature type="region of interest" description="Disordered" evidence="1">
    <location>
        <begin position="247"/>
        <end position="279"/>
    </location>
</feature>
<dbReference type="EMBL" id="VIGH01000003">
    <property type="protein sequence ID" value="TQF73642.1"/>
    <property type="molecule type" value="Genomic_DNA"/>
</dbReference>
<name>A0A541BMT6_9NOCA</name>
<feature type="transmembrane region" description="Helical" evidence="2">
    <location>
        <begin position="153"/>
        <end position="173"/>
    </location>
</feature>
<evidence type="ECO:0000256" key="3">
    <source>
        <dbReference type="SAM" id="SignalP"/>
    </source>
</evidence>
<evidence type="ECO:0000313" key="4">
    <source>
        <dbReference type="EMBL" id="TQF73642.1"/>
    </source>
</evidence>